<reference evidence="1 2" key="1">
    <citation type="submission" date="2020-04" db="EMBL/GenBank/DDBJ databases">
        <authorList>
            <person name="Klaysubun C."/>
            <person name="Duangmal K."/>
            <person name="Lipun K."/>
        </authorList>
    </citation>
    <scope>NUCLEOTIDE SEQUENCE [LARGE SCALE GENOMIC DNA]</scope>
    <source>
        <strain evidence="1 2">DSM 45300</strain>
    </source>
</reference>
<gene>
    <name evidence="1" type="ORF">HF519_06360</name>
</gene>
<proteinExistence type="predicted"/>
<dbReference type="InterPro" id="IPR036513">
    <property type="entry name" value="STAS_dom_sf"/>
</dbReference>
<comment type="caution">
    <text evidence="1">The sequence shown here is derived from an EMBL/GenBank/DDBJ whole genome shotgun (WGS) entry which is preliminary data.</text>
</comment>
<dbReference type="InterPro" id="IPR021866">
    <property type="entry name" value="SpoIIAA-like"/>
</dbReference>
<dbReference type="AlphaFoldDB" id="A0A848DF18"/>
<dbReference type="EMBL" id="JAAXKZ010000014">
    <property type="protein sequence ID" value="NMH91220.1"/>
    <property type="molecule type" value="Genomic_DNA"/>
</dbReference>
<keyword evidence="2" id="KW-1185">Reference proteome</keyword>
<dbReference type="Gene3D" id="3.40.50.10600">
    <property type="entry name" value="SpoIIaa-like domains"/>
    <property type="match status" value="2"/>
</dbReference>
<dbReference type="InterPro" id="IPR038396">
    <property type="entry name" value="SpoIIAA-like_sf"/>
</dbReference>
<evidence type="ECO:0000313" key="1">
    <source>
        <dbReference type="EMBL" id="NMH91220.1"/>
    </source>
</evidence>
<evidence type="ECO:0000313" key="2">
    <source>
        <dbReference type="Proteomes" id="UP000586918"/>
    </source>
</evidence>
<name>A0A848DF18_9PSEU</name>
<dbReference type="Proteomes" id="UP000586918">
    <property type="component" value="Unassembled WGS sequence"/>
</dbReference>
<dbReference type="RefSeq" id="WP_169411046.1">
    <property type="nucleotide sequence ID" value="NZ_JAAXKZ010000014.1"/>
</dbReference>
<sequence>MIEQVRDLPPGVDGVRSSGKLTREDYDAVVVPLVEEALRDRRRLRCLVEVPDFDGITPGAAWEDVTLGLRALGAFDGCAIVSDLGWIRESARLAAFLMPCTVRVFAQADHDEAVAWLTALPGAPRITHRLIGEAGVVVVEVGAPLSVVDIDALATVVDEWLATHASLHGLVLNARVVPGWDSLSALVRHLRFVLGHSRRVDKVAFAVDGTLATLATTLAGHVVHPEVRRFSFDELDAAVDWATA</sequence>
<accession>A0A848DF18</accession>
<protein>
    <submittedName>
        <fullName evidence="1">STAS/SEC14 domain-containing protein</fullName>
    </submittedName>
</protein>
<dbReference type="Pfam" id="PF11964">
    <property type="entry name" value="SpoIIAA-like"/>
    <property type="match status" value="2"/>
</dbReference>
<dbReference type="SUPFAM" id="SSF52091">
    <property type="entry name" value="SpoIIaa-like"/>
    <property type="match status" value="2"/>
</dbReference>
<organism evidence="1 2">
    <name type="scientific">Pseudonocardia bannensis</name>
    <dbReference type="NCBI Taxonomy" id="630973"/>
    <lineage>
        <taxon>Bacteria</taxon>
        <taxon>Bacillati</taxon>
        <taxon>Actinomycetota</taxon>
        <taxon>Actinomycetes</taxon>
        <taxon>Pseudonocardiales</taxon>
        <taxon>Pseudonocardiaceae</taxon>
        <taxon>Pseudonocardia</taxon>
    </lineage>
</organism>